<dbReference type="SUPFAM" id="SSF51735">
    <property type="entry name" value="NAD(P)-binding Rossmann-fold domains"/>
    <property type="match status" value="1"/>
</dbReference>
<dbReference type="NCBIfam" id="NF005715">
    <property type="entry name" value="PRK07530.1"/>
    <property type="match status" value="1"/>
</dbReference>
<evidence type="ECO:0000259" key="5">
    <source>
        <dbReference type="Pfam" id="PF00725"/>
    </source>
</evidence>
<dbReference type="Proteomes" id="UP000252706">
    <property type="component" value="Unassembled WGS sequence"/>
</dbReference>
<keyword evidence="2 7" id="KW-0560">Oxidoreductase</keyword>
<comment type="similarity">
    <text evidence="1">Belongs to the 3-hydroxyacyl-CoA dehydrogenase family.</text>
</comment>
<feature type="binding site" evidence="4">
    <location>
        <position position="274"/>
    </location>
    <ligand>
        <name>NAD(+)</name>
        <dbReference type="ChEBI" id="CHEBI:57540"/>
    </ligand>
</feature>
<organism evidence="7 8">
    <name type="scientific">Phaeobacter gallaeciensis</name>
    <dbReference type="NCBI Taxonomy" id="60890"/>
    <lineage>
        <taxon>Bacteria</taxon>
        <taxon>Pseudomonadati</taxon>
        <taxon>Pseudomonadota</taxon>
        <taxon>Alphaproteobacteria</taxon>
        <taxon>Rhodobacterales</taxon>
        <taxon>Roseobacteraceae</taxon>
        <taxon>Phaeobacter</taxon>
    </lineage>
</organism>
<reference evidence="7 8" key="1">
    <citation type="submission" date="2018-07" db="EMBL/GenBank/DDBJ databases">
        <title>Modular assembly of carbohydrate-degrading microbial communities in the ocean.</title>
        <authorList>
            <person name="Enke T.N."/>
            <person name="Datta M.S."/>
            <person name="Schwartzman J.A."/>
            <person name="Cermak N."/>
            <person name="Schmitz D.A."/>
            <person name="Barrere J."/>
            <person name="Cordero O.X."/>
        </authorList>
    </citation>
    <scope>NUCLEOTIDE SEQUENCE [LARGE SCALE GENOMIC DNA]</scope>
    <source>
        <strain evidence="7 8">C3M10</strain>
    </source>
</reference>
<feature type="site" description="Important for catalytic activity" evidence="3">
    <location>
        <position position="140"/>
    </location>
</feature>
<dbReference type="PIRSF" id="PIRSF000105">
    <property type="entry name" value="HCDH"/>
    <property type="match status" value="1"/>
</dbReference>
<dbReference type="OrthoDB" id="9771883at2"/>
<dbReference type="STRING" id="1423144.Gal_00256"/>
<evidence type="ECO:0000313" key="8">
    <source>
        <dbReference type="Proteomes" id="UP000252706"/>
    </source>
</evidence>
<dbReference type="InterPro" id="IPR006108">
    <property type="entry name" value="3HC_DH_C"/>
</dbReference>
<dbReference type="InterPro" id="IPR013328">
    <property type="entry name" value="6PGD_dom2"/>
</dbReference>
<gene>
    <name evidence="7" type="ORF">DS909_21845</name>
</gene>
<evidence type="ECO:0000313" key="7">
    <source>
        <dbReference type="EMBL" id="RBW50497.1"/>
    </source>
</evidence>
<dbReference type="PANTHER" id="PTHR48075">
    <property type="entry name" value="3-HYDROXYACYL-COA DEHYDROGENASE FAMILY PROTEIN"/>
    <property type="match status" value="1"/>
</dbReference>
<dbReference type="InterPro" id="IPR022694">
    <property type="entry name" value="3-OHacyl-CoA_DH"/>
</dbReference>
<dbReference type="FunFam" id="3.40.50.720:FF:000009">
    <property type="entry name" value="Fatty oxidation complex, alpha subunit"/>
    <property type="match status" value="1"/>
</dbReference>
<feature type="binding site" evidence="4">
    <location>
        <position position="92"/>
    </location>
    <ligand>
        <name>NAD(+)</name>
        <dbReference type="ChEBI" id="CHEBI:57540"/>
    </ligand>
</feature>
<dbReference type="EC" id="1.1.1.157" evidence="7"/>
<feature type="binding site" evidence="4">
    <location>
        <position position="119"/>
    </location>
    <ligand>
        <name>NAD(+)</name>
        <dbReference type="ChEBI" id="CHEBI:57540"/>
    </ligand>
</feature>
<dbReference type="AlphaFoldDB" id="A0A366WMT5"/>
<proteinExistence type="inferred from homology"/>
<feature type="binding site" evidence="4">
    <location>
        <position position="143"/>
    </location>
    <ligand>
        <name>NAD(+)</name>
        <dbReference type="ChEBI" id="CHEBI:57540"/>
    </ligand>
</feature>
<sequence>MSIQTVGVIGAGQMGNGIAHVLAVAGYDVLMTDISQDALDASQKIIAANLGRQANRGKISDEDMHSALGRITTTLKLPDLGNSDLVIEAATEREPIKQAIFDELQPHLAPHTILTSNTSSISITRLASRTDRPERFMGFHFMNPVPVMQLVELIRGIATDEPTYAACKDVVDKLGKTAASAEDFPAFIVNRILMPMINEAVYTLYEGVGNVQSIDQSMKLGANHPMGPLELADFIGLDTCLAIMNVLHEGLADTKYRPCPLLTKYVEAGWLGRKTNRGFYDYRGDAPVPTR</sequence>
<dbReference type="RefSeq" id="WP_113825706.1">
    <property type="nucleotide sequence ID" value="NZ_QOCE01000048.1"/>
</dbReference>
<feature type="domain" description="3-hydroxyacyl-CoA dehydrogenase C-terminal" evidence="5">
    <location>
        <begin position="187"/>
        <end position="282"/>
    </location>
</feature>
<evidence type="ECO:0000256" key="1">
    <source>
        <dbReference type="ARBA" id="ARBA00009463"/>
    </source>
</evidence>
<dbReference type="PANTHER" id="PTHR48075:SF5">
    <property type="entry name" value="3-HYDROXYBUTYRYL-COA DEHYDROGENASE"/>
    <property type="match status" value="1"/>
</dbReference>
<dbReference type="NCBIfam" id="NF004474">
    <property type="entry name" value="PRK05808.1"/>
    <property type="match status" value="1"/>
</dbReference>
<dbReference type="Gene3D" id="1.10.1040.10">
    <property type="entry name" value="N-(1-d-carboxylethyl)-l-norvaline Dehydrogenase, domain 2"/>
    <property type="match status" value="1"/>
</dbReference>
<evidence type="ECO:0000256" key="4">
    <source>
        <dbReference type="PIRSR" id="PIRSR000105-2"/>
    </source>
</evidence>
<evidence type="ECO:0000259" key="6">
    <source>
        <dbReference type="Pfam" id="PF02737"/>
    </source>
</evidence>
<evidence type="ECO:0000256" key="3">
    <source>
        <dbReference type="PIRSR" id="PIRSR000105-1"/>
    </source>
</evidence>
<dbReference type="FunFam" id="1.10.1040.10:FF:000010">
    <property type="entry name" value="3-hydroxybutyryl-CoA dehydrogenase"/>
    <property type="match status" value="1"/>
</dbReference>
<feature type="domain" description="3-hydroxyacyl-CoA dehydrogenase NAD binding" evidence="6">
    <location>
        <begin position="5"/>
        <end position="183"/>
    </location>
</feature>
<protein>
    <submittedName>
        <fullName evidence="7">3-hydroxybutyryl-CoA dehydrogenase</fullName>
        <ecNumber evidence="7">1.1.1.157</ecNumber>
    </submittedName>
</protein>
<feature type="binding site" evidence="4">
    <location>
        <position position="33"/>
    </location>
    <ligand>
        <name>NAD(+)</name>
        <dbReference type="ChEBI" id="CHEBI:57540"/>
    </ligand>
</feature>
<dbReference type="GO" id="GO:0070403">
    <property type="term" value="F:NAD+ binding"/>
    <property type="evidence" value="ECO:0007669"/>
    <property type="project" value="InterPro"/>
</dbReference>
<dbReference type="Gene3D" id="3.40.50.720">
    <property type="entry name" value="NAD(P)-binding Rossmann-like Domain"/>
    <property type="match status" value="1"/>
</dbReference>
<dbReference type="PROSITE" id="PS00067">
    <property type="entry name" value="3HCDH"/>
    <property type="match status" value="1"/>
</dbReference>
<dbReference type="InterPro" id="IPR006176">
    <property type="entry name" value="3-OHacyl-CoA_DH_NAD-bd"/>
</dbReference>
<dbReference type="InterPro" id="IPR006180">
    <property type="entry name" value="3-OHacyl-CoA_DH_CS"/>
</dbReference>
<dbReference type="SUPFAM" id="SSF48179">
    <property type="entry name" value="6-phosphogluconate dehydrogenase C-terminal domain-like"/>
    <property type="match status" value="1"/>
</dbReference>
<dbReference type="Pfam" id="PF00725">
    <property type="entry name" value="3HCDH"/>
    <property type="match status" value="1"/>
</dbReference>
<dbReference type="EMBL" id="QOCE01000048">
    <property type="protein sequence ID" value="RBW50497.1"/>
    <property type="molecule type" value="Genomic_DNA"/>
</dbReference>
<feature type="binding site" evidence="4">
    <location>
        <begin position="10"/>
        <end position="15"/>
    </location>
    <ligand>
        <name>NAD(+)</name>
        <dbReference type="ChEBI" id="CHEBI:57540"/>
    </ligand>
</feature>
<name>A0A366WMT5_9RHOB</name>
<comment type="caution">
    <text evidence="7">The sequence shown here is derived from an EMBL/GenBank/DDBJ whole genome shotgun (WGS) entry which is preliminary data.</text>
</comment>
<dbReference type="GO" id="GO:0006631">
    <property type="term" value="P:fatty acid metabolic process"/>
    <property type="evidence" value="ECO:0007669"/>
    <property type="project" value="InterPro"/>
</dbReference>
<dbReference type="InterPro" id="IPR036291">
    <property type="entry name" value="NAD(P)-bd_dom_sf"/>
</dbReference>
<dbReference type="GO" id="GO:0008691">
    <property type="term" value="F:3-hydroxybutyryl-CoA dehydrogenase activity"/>
    <property type="evidence" value="ECO:0007669"/>
    <property type="project" value="UniProtKB-EC"/>
</dbReference>
<accession>A0A366WMT5</accession>
<evidence type="ECO:0000256" key="2">
    <source>
        <dbReference type="ARBA" id="ARBA00023002"/>
    </source>
</evidence>
<dbReference type="InterPro" id="IPR008927">
    <property type="entry name" value="6-PGluconate_DH-like_C_sf"/>
</dbReference>
<feature type="binding site" evidence="4">
    <location>
        <position position="97"/>
    </location>
    <ligand>
        <name>NAD(+)</name>
        <dbReference type="ChEBI" id="CHEBI:57540"/>
    </ligand>
</feature>
<dbReference type="Pfam" id="PF02737">
    <property type="entry name" value="3HCDH_N"/>
    <property type="match status" value="1"/>
</dbReference>
<keyword evidence="4" id="KW-0520">NAD</keyword>